<proteinExistence type="predicted"/>
<gene>
    <name evidence="7" type="ORF">COT78_02255</name>
</gene>
<dbReference type="InterPro" id="IPR012340">
    <property type="entry name" value="NA-bd_OB-fold"/>
</dbReference>
<dbReference type="Pfam" id="PF01330">
    <property type="entry name" value="RuvA_N"/>
    <property type="match status" value="1"/>
</dbReference>
<evidence type="ECO:0000256" key="3">
    <source>
        <dbReference type="ARBA" id="ARBA00023125"/>
    </source>
</evidence>
<reference evidence="8" key="1">
    <citation type="submission" date="2017-09" db="EMBL/GenBank/DDBJ databases">
        <title>Depth-based differentiation of microbial function through sediment-hosted aquifers and enrichment of novel symbionts in the deep terrestrial subsurface.</title>
        <authorList>
            <person name="Probst A.J."/>
            <person name="Ladd B."/>
            <person name="Jarett J.K."/>
            <person name="Geller-Mcgrath D.E."/>
            <person name="Sieber C.M.K."/>
            <person name="Emerson J.B."/>
            <person name="Anantharaman K."/>
            <person name="Thomas B.C."/>
            <person name="Malmstrom R."/>
            <person name="Stieglmeier M."/>
            <person name="Klingl A."/>
            <person name="Woyke T."/>
            <person name="Ryan C.M."/>
            <person name="Banfield J.F."/>
        </authorList>
    </citation>
    <scope>NUCLEOTIDE SEQUENCE [LARGE SCALE GENOMIC DNA]</scope>
</reference>
<evidence type="ECO:0000313" key="8">
    <source>
        <dbReference type="Proteomes" id="UP000231382"/>
    </source>
</evidence>
<organism evidence="7 8">
    <name type="scientific">Candidatus Berkelbacteria bacterium CG10_big_fil_rev_8_21_14_0_10_43_13</name>
    <dbReference type="NCBI Taxonomy" id="1974514"/>
    <lineage>
        <taxon>Bacteria</taxon>
        <taxon>Candidatus Berkelbacteria</taxon>
    </lineage>
</organism>
<name>A0A2H0W6H5_9BACT</name>
<dbReference type="GO" id="GO:0005524">
    <property type="term" value="F:ATP binding"/>
    <property type="evidence" value="ECO:0007669"/>
    <property type="project" value="InterPro"/>
</dbReference>
<dbReference type="SUPFAM" id="SSF47781">
    <property type="entry name" value="RuvA domain 2-like"/>
    <property type="match status" value="1"/>
</dbReference>
<dbReference type="Gene3D" id="1.10.150.20">
    <property type="entry name" value="5' to 3' exonuclease, C-terminal subdomain"/>
    <property type="match status" value="1"/>
</dbReference>
<dbReference type="EMBL" id="PEZW01000016">
    <property type="protein sequence ID" value="PIS07695.1"/>
    <property type="molecule type" value="Genomic_DNA"/>
</dbReference>
<dbReference type="NCBIfam" id="TIGR00084">
    <property type="entry name" value="ruvA"/>
    <property type="match status" value="1"/>
</dbReference>
<sequence>MIAFIQGKIVVAKAGFLVLETGGIGYGVNVSVAMVKKNGEKYELFIHEHIREDCHDLYGFPTFAELELFERLISVNGVGPKAALNIMSAGA</sequence>
<dbReference type="GO" id="GO:0006310">
    <property type="term" value="P:DNA recombination"/>
    <property type="evidence" value="ECO:0007669"/>
    <property type="project" value="UniProtKB-KW"/>
</dbReference>
<evidence type="ECO:0000259" key="6">
    <source>
        <dbReference type="Pfam" id="PF01330"/>
    </source>
</evidence>
<keyword evidence="1" id="KW-0963">Cytoplasm</keyword>
<feature type="non-terminal residue" evidence="7">
    <location>
        <position position="91"/>
    </location>
</feature>
<dbReference type="Proteomes" id="UP000231382">
    <property type="component" value="Unassembled WGS sequence"/>
</dbReference>
<keyword evidence="3" id="KW-0238">DNA-binding</keyword>
<evidence type="ECO:0000256" key="2">
    <source>
        <dbReference type="ARBA" id="ARBA00022763"/>
    </source>
</evidence>
<evidence type="ECO:0000256" key="5">
    <source>
        <dbReference type="ARBA" id="ARBA00023204"/>
    </source>
</evidence>
<accession>A0A2H0W6H5</accession>
<dbReference type="AlphaFoldDB" id="A0A2H0W6H5"/>
<dbReference type="Gene3D" id="2.40.50.140">
    <property type="entry name" value="Nucleic acid-binding proteins"/>
    <property type="match status" value="1"/>
</dbReference>
<protein>
    <submittedName>
        <fullName evidence="7">Holliday junction branch migration protein RuvA</fullName>
    </submittedName>
</protein>
<keyword evidence="2" id="KW-0227">DNA damage</keyword>
<dbReference type="GO" id="GO:0009378">
    <property type="term" value="F:four-way junction helicase activity"/>
    <property type="evidence" value="ECO:0007669"/>
    <property type="project" value="InterPro"/>
</dbReference>
<dbReference type="InterPro" id="IPR000085">
    <property type="entry name" value="RuvA"/>
</dbReference>
<feature type="domain" description="DNA helicase Holliday junction RuvA type" evidence="6">
    <location>
        <begin position="1"/>
        <end position="59"/>
    </location>
</feature>
<evidence type="ECO:0000313" key="7">
    <source>
        <dbReference type="EMBL" id="PIS07695.1"/>
    </source>
</evidence>
<dbReference type="SUPFAM" id="SSF50249">
    <property type="entry name" value="Nucleic acid-binding proteins"/>
    <property type="match status" value="1"/>
</dbReference>
<dbReference type="GO" id="GO:0003677">
    <property type="term" value="F:DNA binding"/>
    <property type="evidence" value="ECO:0007669"/>
    <property type="project" value="UniProtKB-KW"/>
</dbReference>
<dbReference type="InterPro" id="IPR013849">
    <property type="entry name" value="DNA_helicase_Holl-junc_RuvA_I"/>
</dbReference>
<keyword evidence="4" id="KW-0233">DNA recombination</keyword>
<comment type="caution">
    <text evidence="7">The sequence shown here is derived from an EMBL/GenBank/DDBJ whole genome shotgun (WGS) entry which is preliminary data.</text>
</comment>
<dbReference type="InterPro" id="IPR010994">
    <property type="entry name" value="RuvA_2-like"/>
</dbReference>
<dbReference type="GO" id="GO:0006281">
    <property type="term" value="P:DNA repair"/>
    <property type="evidence" value="ECO:0007669"/>
    <property type="project" value="UniProtKB-KW"/>
</dbReference>
<evidence type="ECO:0000256" key="4">
    <source>
        <dbReference type="ARBA" id="ARBA00023172"/>
    </source>
</evidence>
<keyword evidence="5" id="KW-0234">DNA repair</keyword>
<evidence type="ECO:0000256" key="1">
    <source>
        <dbReference type="ARBA" id="ARBA00022490"/>
    </source>
</evidence>